<evidence type="ECO:0008006" key="3">
    <source>
        <dbReference type="Google" id="ProtNLM"/>
    </source>
</evidence>
<organism evidence="1 2">
    <name type="scientific">Cardiocondyla obscurior</name>
    <dbReference type="NCBI Taxonomy" id="286306"/>
    <lineage>
        <taxon>Eukaryota</taxon>
        <taxon>Metazoa</taxon>
        <taxon>Ecdysozoa</taxon>
        <taxon>Arthropoda</taxon>
        <taxon>Hexapoda</taxon>
        <taxon>Insecta</taxon>
        <taxon>Pterygota</taxon>
        <taxon>Neoptera</taxon>
        <taxon>Endopterygota</taxon>
        <taxon>Hymenoptera</taxon>
        <taxon>Apocrita</taxon>
        <taxon>Aculeata</taxon>
        <taxon>Formicoidea</taxon>
        <taxon>Formicidae</taxon>
        <taxon>Myrmicinae</taxon>
        <taxon>Cardiocondyla</taxon>
    </lineage>
</organism>
<evidence type="ECO:0000313" key="1">
    <source>
        <dbReference type="EMBL" id="KAL0111715.1"/>
    </source>
</evidence>
<sequence length="206" mass="23798">MVECGGSLGRRGRPTRLRVYAHLRGRQKRRSRGRALRGRAISICRFQGRLYPPRLTPEYNNSWVQWRGTAKRNSDGSRAMVRVFRPRFDRRGNGINHRALVKSRNITRRLPRVASRRDEKCEIVTLRFLAEIAYIACIVRTAPFPPPSPLFHISPVYLSGCVAFKGPLYSVALAHATLCRNWQQINTHRRPKAFANVFNCIALKRY</sequence>
<name>A0AAW2F9L0_9HYME</name>
<dbReference type="AlphaFoldDB" id="A0AAW2F9L0"/>
<proteinExistence type="predicted"/>
<keyword evidence="2" id="KW-1185">Reference proteome</keyword>
<protein>
    <recommendedName>
        <fullName evidence="3">Ribosomal protein L2</fullName>
    </recommendedName>
</protein>
<dbReference type="Proteomes" id="UP001430953">
    <property type="component" value="Unassembled WGS sequence"/>
</dbReference>
<dbReference type="EMBL" id="JADYXP020000013">
    <property type="protein sequence ID" value="KAL0111715.1"/>
    <property type="molecule type" value="Genomic_DNA"/>
</dbReference>
<evidence type="ECO:0000313" key="2">
    <source>
        <dbReference type="Proteomes" id="UP001430953"/>
    </source>
</evidence>
<gene>
    <name evidence="1" type="ORF">PUN28_013127</name>
</gene>
<reference evidence="1 2" key="1">
    <citation type="submission" date="2023-03" db="EMBL/GenBank/DDBJ databases">
        <title>High recombination rates correlate with genetic variation in Cardiocondyla obscurior ants.</title>
        <authorList>
            <person name="Errbii M."/>
        </authorList>
    </citation>
    <scope>NUCLEOTIDE SEQUENCE [LARGE SCALE GENOMIC DNA]</scope>
    <source>
        <strain evidence="1">Alpha-2009</strain>
        <tissue evidence="1">Whole body</tissue>
    </source>
</reference>
<accession>A0AAW2F9L0</accession>
<comment type="caution">
    <text evidence="1">The sequence shown here is derived from an EMBL/GenBank/DDBJ whole genome shotgun (WGS) entry which is preliminary data.</text>
</comment>